<evidence type="ECO:0000259" key="1">
    <source>
        <dbReference type="Pfam" id="PF00501"/>
    </source>
</evidence>
<dbReference type="EMBL" id="LIUT01000002">
    <property type="protein sequence ID" value="KOR87536.1"/>
    <property type="molecule type" value="Genomic_DNA"/>
</dbReference>
<dbReference type="OrthoDB" id="9778383at2"/>
<dbReference type="RefSeq" id="WP_054403692.1">
    <property type="nucleotide sequence ID" value="NZ_LIUT01000002.1"/>
</dbReference>
<feature type="domain" description="AMP-dependent synthetase/ligase" evidence="1">
    <location>
        <begin position="16"/>
        <end position="79"/>
    </location>
</feature>
<keyword evidence="3" id="KW-1185">Reference proteome</keyword>
<sequence>MTLLIGALFLYPCFENSKIAVIGENSYEWIVSYFATVIGSNVVVPIDKDMPIQEIYSITENSGVEALVYSNDYCDMAEELQTLNTKIRCYFNMKDTMRFILTSYVQ</sequence>
<protein>
    <recommendedName>
        <fullName evidence="1">AMP-dependent synthetase/ligase domain-containing protein</fullName>
    </recommendedName>
</protein>
<evidence type="ECO:0000313" key="3">
    <source>
        <dbReference type="Proteomes" id="UP000036932"/>
    </source>
</evidence>
<evidence type="ECO:0000313" key="2">
    <source>
        <dbReference type="EMBL" id="KOR87536.1"/>
    </source>
</evidence>
<gene>
    <name evidence="2" type="ORF">AM231_16620</name>
</gene>
<dbReference type="Gene3D" id="3.40.50.980">
    <property type="match status" value="1"/>
</dbReference>
<dbReference type="PATRIC" id="fig|1705565.3.peg.217"/>
<proteinExistence type="predicted"/>
<dbReference type="SUPFAM" id="SSF56801">
    <property type="entry name" value="Acetyl-CoA synthetase-like"/>
    <property type="match status" value="1"/>
</dbReference>
<reference evidence="3" key="1">
    <citation type="submission" date="2015-08" db="EMBL/GenBank/DDBJ databases">
        <title>Genome sequencing project for genomic taxonomy and phylogenomics of Bacillus-like bacteria.</title>
        <authorList>
            <person name="Liu B."/>
            <person name="Wang J."/>
            <person name="Zhu Y."/>
            <person name="Liu G."/>
            <person name="Chen Q."/>
            <person name="Chen Z."/>
            <person name="Lan J."/>
            <person name="Che J."/>
            <person name="Ge C."/>
            <person name="Shi H."/>
            <person name="Pan Z."/>
            <person name="Liu X."/>
        </authorList>
    </citation>
    <scope>NUCLEOTIDE SEQUENCE [LARGE SCALE GENOMIC DNA]</scope>
    <source>
        <strain evidence="3">FJAT-22460</strain>
    </source>
</reference>
<dbReference type="InterPro" id="IPR000873">
    <property type="entry name" value="AMP-dep_synth/lig_dom"/>
</dbReference>
<dbReference type="Pfam" id="PF00501">
    <property type="entry name" value="AMP-binding"/>
    <property type="match status" value="1"/>
</dbReference>
<comment type="caution">
    <text evidence="2">The sequence shown here is derived from an EMBL/GenBank/DDBJ whole genome shotgun (WGS) entry which is preliminary data.</text>
</comment>
<accession>A0A0M1NZ96</accession>
<dbReference type="AlphaFoldDB" id="A0A0M1NZ96"/>
<name>A0A0M1NZ96_9BACL</name>
<organism evidence="2 3">
    <name type="scientific">Paenibacillus solani</name>
    <dbReference type="NCBI Taxonomy" id="1705565"/>
    <lineage>
        <taxon>Bacteria</taxon>
        <taxon>Bacillati</taxon>
        <taxon>Bacillota</taxon>
        <taxon>Bacilli</taxon>
        <taxon>Bacillales</taxon>
        <taxon>Paenibacillaceae</taxon>
        <taxon>Paenibacillus</taxon>
    </lineage>
</organism>
<dbReference type="Proteomes" id="UP000036932">
    <property type="component" value="Unassembled WGS sequence"/>
</dbReference>